<keyword evidence="2" id="KW-1185">Reference proteome</keyword>
<evidence type="ECO:0000313" key="2">
    <source>
        <dbReference type="Proteomes" id="UP000078541"/>
    </source>
</evidence>
<feature type="non-terminal residue" evidence="1">
    <location>
        <position position="1"/>
    </location>
</feature>
<proteinExistence type="predicted"/>
<dbReference type="AlphaFoldDB" id="A0A151JX03"/>
<sequence>VTETDTELKKDIEKLLLDSIFYYNRLKITEETYFDYQESFKLHNSEIIENDKVDSSEDNLNFYPQMMTQTVLIKDFDSSYRRQAVEYSRNWNVNEKNKNKRNCPLKSVQNKFRKISSERRIKFTNSRRNMKFKSRAVTGAYVLKIRDPDESAKVDVLAKKIEMVFASRKRVKIFRGCDPSEIKLGILKEAPNGLRLVWA</sequence>
<reference evidence="1 2" key="1">
    <citation type="submission" date="2016-03" db="EMBL/GenBank/DDBJ databases">
        <title>Trachymyrmex septentrionalis WGS genome.</title>
        <authorList>
            <person name="Nygaard S."/>
            <person name="Hu H."/>
            <person name="Boomsma J."/>
            <person name="Zhang G."/>
        </authorList>
    </citation>
    <scope>NUCLEOTIDE SEQUENCE [LARGE SCALE GENOMIC DNA]</scope>
    <source>
        <strain evidence="1">Tsep2-gDNA-1</strain>
        <tissue evidence="1">Whole body</tissue>
    </source>
</reference>
<dbReference type="Proteomes" id="UP000078541">
    <property type="component" value="Unassembled WGS sequence"/>
</dbReference>
<organism evidence="1 2">
    <name type="scientific">Trachymyrmex septentrionalis</name>
    <dbReference type="NCBI Taxonomy" id="34720"/>
    <lineage>
        <taxon>Eukaryota</taxon>
        <taxon>Metazoa</taxon>
        <taxon>Ecdysozoa</taxon>
        <taxon>Arthropoda</taxon>
        <taxon>Hexapoda</taxon>
        <taxon>Insecta</taxon>
        <taxon>Pterygota</taxon>
        <taxon>Neoptera</taxon>
        <taxon>Endopterygota</taxon>
        <taxon>Hymenoptera</taxon>
        <taxon>Apocrita</taxon>
        <taxon>Aculeata</taxon>
        <taxon>Formicoidea</taxon>
        <taxon>Formicidae</taxon>
        <taxon>Myrmicinae</taxon>
        <taxon>Trachymyrmex</taxon>
    </lineage>
</organism>
<protein>
    <submittedName>
        <fullName evidence="1">Uncharacterized protein</fullName>
    </submittedName>
</protein>
<evidence type="ECO:0000313" key="1">
    <source>
        <dbReference type="EMBL" id="KYN38524.1"/>
    </source>
</evidence>
<name>A0A151JX03_9HYME</name>
<gene>
    <name evidence="1" type="ORF">ALC56_07101</name>
</gene>
<dbReference type="EMBL" id="KQ981661">
    <property type="protein sequence ID" value="KYN38524.1"/>
    <property type="molecule type" value="Genomic_DNA"/>
</dbReference>
<accession>A0A151JX03</accession>